<gene>
    <name evidence="6" type="primary">rps8e</name>
    <name evidence="8" type="ORF">B7O98_02375</name>
</gene>
<dbReference type="GO" id="GO:0003735">
    <property type="term" value="F:structural constituent of ribosome"/>
    <property type="evidence" value="ECO:0007669"/>
    <property type="project" value="InterPro"/>
</dbReference>
<evidence type="ECO:0000256" key="6">
    <source>
        <dbReference type="HAMAP-Rule" id="MF_00029"/>
    </source>
</evidence>
<evidence type="ECO:0000256" key="5">
    <source>
        <dbReference type="ARBA" id="ARBA00035277"/>
    </source>
</evidence>
<comment type="subunit">
    <text evidence="2 6">Part of the 30S ribosomal subunit.</text>
</comment>
<reference evidence="8 9" key="1">
    <citation type="journal article" date="2018" name="Syst. Appl. Microbiol.">
        <title>A new symbiotic nanoarchaeote (Candidatus Nanoclepta minutus) and its host (Zestosphaera tikiterensis gen. nov., sp. nov.) from a New Zealand hot spring.</title>
        <authorList>
            <person name="St John E."/>
            <person name="Liu Y."/>
            <person name="Podar M."/>
            <person name="Stott M.B."/>
            <person name="Meneghin J."/>
            <person name="Chen Z."/>
            <person name="Lagutin K."/>
            <person name="Mitchell K."/>
            <person name="Reysenbach A.L."/>
        </authorList>
    </citation>
    <scope>NUCLEOTIDE SEQUENCE [LARGE SCALE GENOMIC DNA]</scope>
    <source>
        <strain evidence="8">NZ3</strain>
    </source>
</reference>
<evidence type="ECO:0000256" key="2">
    <source>
        <dbReference type="ARBA" id="ARBA00011458"/>
    </source>
</evidence>
<sequence length="128" mass="14474">MGVYQGNDFRKISGGRKRPHRKNRKYELGRFPTMTMLSDVSKAEVIRTRGGNRKVRLKRASYANVLDPDSKTYKKVKILRVVETPSNKEYARRSIITKGAVIETEVGLAKVVSRPGQEGTINAILLKK</sequence>
<dbReference type="NCBIfam" id="TIGR00307">
    <property type="entry name" value="eS8"/>
    <property type="match status" value="1"/>
</dbReference>
<evidence type="ECO:0000313" key="9">
    <source>
        <dbReference type="Proteomes" id="UP000244093"/>
    </source>
</evidence>
<dbReference type="Proteomes" id="UP000244093">
    <property type="component" value="Unassembled WGS sequence"/>
</dbReference>
<dbReference type="PANTHER" id="PTHR10394">
    <property type="entry name" value="40S RIBOSOMAL PROTEIN S8"/>
    <property type="match status" value="1"/>
</dbReference>
<dbReference type="GO" id="GO:0005840">
    <property type="term" value="C:ribosome"/>
    <property type="evidence" value="ECO:0007669"/>
    <property type="project" value="UniProtKB-KW"/>
</dbReference>
<dbReference type="GO" id="GO:0006412">
    <property type="term" value="P:translation"/>
    <property type="evidence" value="ECO:0007669"/>
    <property type="project" value="UniProtKB-UniRule"/>
</dbReference>
<protein>
    <recommendedName>
        <fullName evidence="5 6">Small ribosomal subunit protein eS8</fullName>
    </recommendedName>
</protein>
<dbReference type="CDD" id="cd11382">
    <property type="entry name" value="Ribosomal_S8e"/>
    <property type="match status" value="1"/>
</dbReference>
<comment type="similarity">
    <text evidence="1 6">Belongs to the eukaryotic ribosomal protein eS8 family.</text>
</comment>
<evidence type="ECO:0000256" key="1">
    <source>
        <dbReference type="ARBA" id="ARBA00005257"/>
    </source>
</evidence>
<keyword evidence="4 6" id="KW-0687">Ribonucleoprotein</keyword>
<dbReference type="GO" id="GO:1990904">
    <property type="term" value="C:ribonucleoprotein complex"/>
    <property type="evidence" value="ECO:0007669"/>
    <property type="project" value="UniProtKB-KW"/>
</dbReference>
<keyword evidence="3 6" id="KW-0689">Ribosomal protein</keyword>
<dbReference type="EMBL" id="NBVN01000002">
    <property type="protein sequence ID" value="PUA33298.1"/>
    <property type="molecule type" value="Genomic_DNA"/>
</dbReference>
<feature type="region of interest" description="Disordered" evidence="7">
    <location>
        <begin position="1"/>
        <end position="27"/>
    </location>
</feature>
<proteinExistence type="inferred from homology"/>
<organism evidence="8 9">
    <name type="scientific">Zestosphaera tikiterensis</name>
    <dbReference type="NCBI Taxonomy" id="1973259"/>
    <lineage>
        <taxon>Archaea</taxon>
        <taxon>Thermoproteota</taxon>
        <taxon>Thermoprotei</taxon>
        <taxon>Desulfurococcales</taxon>
        <taxon>Desulfurococcaceae</taxon>
        <taxon>Zestosphaera</taxon>
    </lineage>
</organism>
<dbReference type="InterPro" id="IPR001047">
    <property type="entry name" value="Ribosomal_eS8"/>
</dbReference>
<dbReference type="HAMAP" id="MF_00029">
    <property type="entry name" value="Ribosomal_eS8"/>
    <property type="match status" value="1"/>
</dbReference>
<dbReference type="AlphaFoldDB" id="A0A2R7Y6Z5"/>
<dbReference type="Pfam" id="PF01201">
    <property type="entry name" value="Ribosomal_S8e"/>
    <property type="match status" value="1"/>
</dbReference>
<dbReference type="FunFam" id="2.40.10.310:FF:000002">
    <property type="entry name" value="30S ribosomal protein S8e"/>
    <property type="match status" value="1"/>
</dbReference>
<evidence type="ECO:0000256" key="7">
    <source>
        <dbReference type="SAM" id="MobiDB-lite"/>
    </source>
</evidence>
<accession>A0A2R7Y6Z5</accession>
<comment type="caution">
    <text evidence="8">The sequence shown here is derived from an EMBL/GenBank/DDBJ whole genome shotgun (WGS) entry which is preliminary data.</text>
</comment>
<evidence type="ECO:0000256" key="3">
    <source>
        <dbReference type="ARBA" id="ARBA00022980"/>
    </source>
</evidence>
<name>A0A2R7Y6Z5_9CREN</name>
<dbReference type="InterPro" id="IPR022309">
    <property type="entry name" value="Ribosomal_Se8/biogenesis_NSA2"/>
</dbReference>
<dbReference type="Gene3D" id="2.40.10.310">
    <property type="match status" value="1"/>
</dbReference>
<evidence type="ECO:0000313" key="8">
    <source>
        <dbReference type="EMBL" id="PUA33298.1"/>
    </source>
</evidence>
<dbReference type="InterPro" id="IPR020919">
    <property type="entry name" value="Ribosomal_protein_eS8_arc"/>
</dbReference>
<evidence type="ECO:0000256" key="4">
    <source>
        <dbReference type="ARBA" id="ARBA00023274"/>
    </source>
</evidence>
<feature type="compositionally biased region" description="Basic residues" evidence="7">
    <location>
        <begin position="13"/>
        <end position="24"/>
    </location>
</feature>